<protein>
    <recommendedName>
        <fullName evidence="11">Ionotropic glutamate receptor L-glutamate and glycine-binding domain-containing protein</fullName>
    </recommendedName>
</protein>
<dbReference type="InterPro" id="IPR052192">
    <property type="entry name" value="Insect_Ionotropic_Sensory_Rcpt"/>
</dbReference>
<organism evidence="9 10">
    <name type="scientific">Tigriopus californicus</name>
    <name type="common">Marine copepod</name>
    <dbReference type="NCBI Taxonomy" id="6832"/>
    <lineage>
        <taxon>Eukaryota</taxon>
        <taxon>Metazoa</taxon>
        <taxon>Ecdysozoa</taxon>
        <taxon>Arthropoda</taxon>
        <taxon>Crustacea</taxon>
        <taxon>Multicrustacea</taxon>
        <taxon>Hexanauplia</taxon>
        <taxon>Copepoda</taxon>
        <taxon>Harpacticoida</taxon>
        <taxon>Harpacticidae</taxon>
        <taxon>Tigriopus</taxon>
    </lineage>
</organism>
<dbReference type="PANTHER" id="PTHR42643:SF30">
    <property type="entry name" value="IONOTROPIC RECEPTOR 40A-RELATED"/>
    <property type="match status" value="1"/>
</dbReference>
<keyword evidence="2" id="KW-1003">Cell membrane</keyword>
<keyword evidence="4 8" id="KW-1133">Transmembrane helix</keyword>
<evidence type="ECO:0000256" key="5">
    <source>
        <dbReference type="ARBA" id="ARBA00023136"/>
    </source>
</evidence>
<accession>A0A553PLQ9</accession>
<evidence type="ECO:0000256" key="1">
    <source>
        <dbReference type="ARBA" id="ARBA00004651"/>
    </source>
</evidence>
<evidence type="ECO:0000256" key="4">
    <source>
        <dbReference type="ARBA" id="ARBA00022989"/>
    </source>
</evidence>
<evidence type="ECO:0000313" key="9">
    <source>
        <dbReference type="EMBL" id="TRY78618.1"/>
    </source>
</evidence>
<evidence type="ECO:0000256" key="6">
    <source>
        <dbReference type="ARBA" id="ARBA00023170"/>
    </source>
</evidence>
<comment type="subcellular location">
    <subcellularLocation>
        <location evidence="1">Cell membrane</location>
        <topology evidence="1">Multi-pass membrane protein</topology>
    </subcellularLocation>
</comment>
<keyword evidence="7" id="KW-0325">Glycoprotein</keyword>
<dbReference type="EMBL" id="VCGU01000003">
    <property type="protein sequence ID" value="TRY78618.1"/>
    <property type="molecule type" value="Genomic_DNA"/>
</dbReference>
<dbReference type="SUPFAM" id="SSF53850">
    <property type="entry name" value="Periplasmic binding protein-like II"/>
    <property type="match status" value="1"/>
</dbReference>
<name>A0A553PLQ9_TIGCA</name>
<keyword evidence="5 8" id="KW-0472">Membrane</keyword>
<dbReference type="Proteomes" id="UP000318571">
    <property type="component" value="Chromosome 11"/>
</dbReference>
<evidence type="ECO:0000256" key="2">
    <source>
        <dbReference type="ARBA" id="ARBA00022475"/>
    </source>
</evidence>
<evidence type="ECO:0000256" key="7">
    <source>
        <dbReference type="ARBA" id="ARBA00023180"/>
    </source>
</evidence>
<keyword evidence="10" id="KW-1185">Reference proteome</keyword>
<evidence type="ECO:0008006" key="11">
    <source>
        <dbReference type="Google" id="ProtNLM"/>
    </source>
</evidence>
<keyword evidence="6" id="KW-0675">Receptor</keyword>
<dbReference type="AlphaFoldDB" id="A0A553PLQ9"/>
<dbReference type="GO" id="GO:0005886">
    <property type="term" value="C:plasma membrane"/>
    <property type="evidence" value="ECO:0007669"/>
    <property type="project" value="UniProtKB-SubCell"/>
</dbReference>
<reference evidence="9 10" key="1">
    <citation type="journal article" date="2018" name="Nat. Ecol. Evol.">
        <title>Genomic signatures of mitonuclear coevolution across populations of Tigriopus californicus.</title>
        <authorList>
            <person name="Barreto F.S."/>
            <person name="Watson E.T."/>
            <person name="Lima T.G."/>
            <person name="Willett C.S."/>
            <person name="Edmands S."/>
            <person name="Li W."/>
            <person name="Burton R.S."/>
        </authorList>
    </citation>
    <scope>NUCLEOTIDE SEQUENCE [LARGE SCALE GENOMIC DNA]</scope>
    <source>
        <strain evidence="9 10">San Diego</strain>
    </source>
</reference>
<comment type="caution">
    <text evidence="9">The sequence shown here is derived from an EMBL/GenBank/DDBJ whole genome shotgun (WGS) entry which is preliminary data.</text>
</comment>
<dbReference type="Gene3D" id="3.40.190.10">
    <property type="entry name" value="Periplasmic binding protein-like II"/>
    <property type="match status" value="1"/>
</dbReference>
<proteinExistence type="predicted"/>
<feature type="transmembrane region" description="Helical" evidence="8">
    <location>
        <begin position="181"/>
        <end position="202"/>
    </location>
</feature>
<keyword evidence="3 8" id="KW-0812">Transmembrane</keyword>
<dbReference type="STRING" id="6832.A0A553PLQ9"/>
<gene>
    <name evidence="9" type="ORF">TCAL_12145</name>
</gene>
<sequence>ISWNKANSLGLNKLEQVNSWTESNGLLYKSYLVPLAVNTYSSLAGRHFQHPVMHKPPWNYVTLDQFDNFVEDNGGRDITLCHILAGKLGFTFEPIDPKAVGIARSRGSQWDTQDYNFSGILGKLHRREEPIHFYLGDTTQTYTRNSAVDFSFMVLADSGAFVSQAPSRFVPNDLLLRPFGWPVWVFTLGSMLLVWLVLILLLEYGKFMYHNQ</sequence>
<evidence type="ECO:0000256" key="8">
    <source>
        <dbReference type="SAM" id="Phobius"/>
    </source>
</evidence>
<evidence type="ECO:0000256" key="3">
    <source>
        <dbReference type="ARBA" id="ARBA00022692"/>
    </source>
</evidence>
<evidence type="ECO:0000313" key="10">
    <source>
        <dbReference type="Proteomes" id="UP000318571"/>
    </source>
</evidence>
<feature type="non-terminal residue" evidence="9">
    <location>
        <position position="1"/>
    </location>
</feature>
<dbReference type="PANTHER" id="PTHR42643">
    <property type="entry name" value="IONOTROPIC RECEPTOR 20A-RELATED"/>
    <property type="match status" value="1"/>
</dbReference>